<keyword evidence="5 10" id="KW-0479">Metal-binding</keyword>
<evidence type="ECO:0000256" key="2">
    <source>
        <dbReference type="ARBA" id="ARBA00011081"/>
    </source>
</evidence>
<keyword evidence="4 10" id="KW-0808">Transferase</keyword>
<keyword evidence="13" id="KW-1185">Reference proteome</keyword>
<comment type="pathway">
    <text evidence="1 10">Metabolic intermediate biosynthesis; 1-deoxy-D-xylulose 5-phosphate biosynthesis; 1-deoxy-D-xylulose 5-phosphate from D-glyceraldehyde 3-phosphate and pyruvate: step 1/1.</text>
</comment>
<evidence type="ECO:0000259" key="11">
    <source>
        <dbReference type="SMART" id="SM00861"/>
    </source>
</evidence>
<feature type="binding site" evidence="10">
    <location>
        <position position="153"/>
    </location>
    <ligand>
        <name>Mg(2+)</name>
        <dbReference type="ChEBI" id="CHEBI:18420"/>
    </ligand>
</feature>
<evidence type="ECO:0000313" key="12">
    <source>
        <dbReference type="EMBL" id="AVM53708.1"/>
    </source>
</evidence>
<comment type="similarity">
    <text evidence="2 10">Belongs to the transketolase family. DXPS subfamily.</text>
</comment>
<keyword evidence="9 10" id="KW-0414">Isoprene biosynthesis</keyword>
<dbReference type="SMART" id="SM00861">
    <property type="entry name" value="Transket_pyr"/>
    <property type="match status" value="1"/>
</dbReference>
<dbReference type="Pfam" id="PF02779">
    <property type="entry name" value="Transket_pyr"/>
    <property type="match status" value="1"/>
</dbReference>
<dbReference type="SUPFAM" id="SSF52922">
    <property type="entry name" value="TK C-terminal domain-like"/>
    <property type="match status" value="1"/>
</dbReference>
<proteinExistence type="inferred from homology"/>
<organism evidence="12 13">
    <name type="scientific">Bacteroides zoogleoformans</name>
    <dbReference type="NCBI Taxonomy" id="28119"/>
    <lineage>
        <taxon>Bacteria</taxon>
        <taxon>Pseudomonadati</taxon>
        <taxon>Bacteroidota</taxon>
        <taxon>Bacteroidia</taxon>
        <taxon>Bacteroidales</taxon>
        <taxon>Bacteroidaceae</taxon>
        <taxon>Bacteroides</taxon>
    </lineage>
</organism>
<comment type="cofactor">
    <cofactor evidence="10">
        <name>thiamine diphosphate</name>
        <dbReference type="ChEBI" id="CHEBI:58937"/>
    </cofactor>
    <text evidence="10">Binds 1 thiamine pyrophosphate per subunit.</text>
</comment>
<dbReference type="SUPFAM" id="SSF52518">
    <property type="entry name" value="Thiamin diphosphate-binding fold (THDP-binding)"/>
    <property type="match status" value="2"/>
</dbReference>
<dbReference type="InterPro" id="IPR020826">
    <property type="entry name" value="Transketolase_BS"/>
</dbReference>
<dbReference type="RefSeq" id="WP_106042625.1">
    <property type="nucleotide sequence ID" value="NZ_CALHZC010000007.1"/>
</dbReference>
<keyword evidence="6 10" id="KW-0460">Magnesium</keyword>
<dbReference type="Pfam" id="PF02780">
    <property type="entry name" value="Transketolase_C"/>
    <property type="match status" value="1"/>
</dbReference>
<feature type="binding site" evidence="10">
    <location>
        <position position="294"/>
    </location>
    <ligand>
        <name>thiamine diphosphate</name>
        <dbReference type="ChEBI" id="CHEBI:58937"/>
    </ligand>
</feature>
<evidence type="ECO:0000256" key="10">
    <source>
        <dbReference type="HAMAP-Rule" id="MF_00315"/>
    </source>
</evidence>
<evidence type="ECO:0000256" key="1">
    <source>
        <dbReference type="ARBA" id="ARBA00004980"/>
    </source>
</evidence>
<name>A0ABM6T9Y9_9BACE</name>
<comment type="function">
    <text evidence="10">Catalyzes the acyloin condensation reaction between C atoms 2 and 3 of pyruvate and glyceraldehyde 3-phosphate to yield 1-deoxy-D-xylulose-5-phosphate (DXP).</text>
</comment>
<dbReference type="Gene3D" id="3.40.50.970">
    <property type="match status" value="2"/>
</dbReference>
<dbReference type="CDD" id="cd02007">
    <property type="entry name" value="TPP_DXS"/>
    <property type="match status" value="1"/>
</dbReference>
<dbReference type="InterPro" id="IPR005477">
    <property type="entry name" value="Dxylulose-5-P_synthase"/>
</dbReference>
<dbReference type="PANTHER" id="PTHR43322">
    <property type="entry name" value="1-D-DEOXYXYLULOSE 5-PHOSPHATE SYNTHASE-RELATED"/>
    <property type="match status" value="1"/>
</dbReference>
<reference evidence="12 13" key="1">
    <citation type="submission" date="2018-02" db="EMBL/GenBank/DDBJ databases">
        <authorList>
            <person name="Holder M.E."/>
            <person name="Ajami N.J."/>
            <person name="Petrosino J.F."/>
        </authorList>
    </citation>
    <scope>NUCLEOTIDE SEQUENCE [LARGE SCALE GENOMIC DNA]</scope>
    <source>
        <strain evidence="12 13">ATCC 33285</strain>
    </source>
</reference>
<dbReference type="InterPro" id="IPR005475">
    <property type="entry name" value="Transketolase-like_Pyr-bd"/>
</dbReference>
<evidence type="ECO:0000256" key="4">
    <source>
        <dbReference type="ARBA" id="ARBA00022679"/>
    </source>
</evidence>
<protein>
    <recommendedName>
        <fullName evidence="10">1-deoxy-D-xylulose-5-phosphate synthase</fullName>
        <ecNumber evidence="10">2.2.1.7</ecNumber>
    </recommendedName>
    <alternativeName>
        <fullName evidence="10">1-deoxyxylulose-5-phosphate synthase</fullName>
        <shortName evidence="10">DXP synthase</shortName>
        <shortName evidence="10">DXPS</shortName>
    </alternativeName>
</protein>
<feature type="binding site" evidence="10">
    <location>
        <begin position="154"/>
        <end position="155"/>
    </location>
    <ligand>
        <name>thiamine diphosphate</name>
        <dbReference type="ChEBI" id="CHEBI:58937"/>
    </ligand>
</feature>
<evidence type="ECO:0000256" key="6">
    <source>
        <dbReference type="ARBA" id="ARBA00022842"/>
    </source>
</evidence>
<evidence type="ECO:0000313" key="13">
    <source>
        <dbReference type="Proteomes" id="UP000238304"/>
    </source>
</evidence>
<dbReference type="InterPro" id="IPR009014">
    <property type="entry name" value="Transketo_C/PFOR_II"/>
</dbReference>
<comment type="subunit">
    <text evidence="3 10">Homodimer.</text>
</comment>
<evidence type="ECO:0000256" key="8">
    <source>
        <dbReference type="ARBA" id="ARBA00023052"/>
    </source>
</evidence>
<dbReference type="NCBIfam" id="NF003933">
    <property type="entry name" value="PRK05444.2-2"/>
    <property type="match status" value="1"/>
</dbReference>
<dbReference type="Gene3D" id="3.40.50.920">
    <property type="match status" value="1"/>
</dbReference>
<comment type="cofactor">
    <cofactor evidence="10">
        <name>Mg(2+)</name>
        <dbReference type="ChEBI" id="CHEBI:18420"/>
    </cofactor>
    <text evidence="10">Binds 1 Mg(2+) ion per subunit.</text>
</comment>
<dbReference type="CDD" id="cd07033">
    <property type="entry name" value="TPP_PYR_DXS_TK_like"/>
    <property type="match status" value="1"/>
</dbReference>
<feature type="binding site" evidence="10">
    <location>
        <position position="182"/>
    </location>
    <ligand>
        <name>thiamine diphosphate</name>
        <dbReference type="ChEBI" id="CHEBI:58937"/>
    </ligand>
</feature>
<dbReference type="NCBIfam" id="TIGR00204">
    <property type="entry name" value="dxs"/>
    <property type="match status" value="1"/>
</dbReference>
<feature type="binding site" evidence="10">
    <location>
        <position position="182"/>
    </location>
    <ligand>
        <name>Mg(2+)</name>
        <dbReference type="ChEBI" id="CHEBI:18420"/>
    </ligand>
</feature>
<dbReference type="InterPro" id="IPR029061">
    <property type="entry name" value="THDP-binding"/>
</dbReference>
<feature type="binding site" evidence="10">
    <location>
        <position position="378"/>
    </location>
    <ligand>
        <name>thiamine diphosphate</name>
        <dbReference type="ChEBI" id="CHEBI:58937"/>
    </ligand>
</feature>
<feature type="domain" description="Transketolase-like pyrimidine-binding" evidence="11">
    <location>
        <begin position="327"/>
        <end position="492"/>
    </location>
</feature>
<dbReference type="PANTHER" id="PTHR43322:SF5">
    <property type="entry name" value="1-DEOXY-D-XYLULOSE-5-PHOSPHATE SYNTHASE, CHLOROPLASTIC"/>
    <property type="match status" value="1"/>
</dbReference>
<evidence type="ECO:0000256" key="3">
    <source>
        <dbReference type="ARBA" id="ARBA00011738"/>
    </source>
</evidence>
<feature type="binding site" evidence="10">
    <location>
        <position position="80"/>
    </location>
    <ligand>
        <name>thiamine diphosphate</name>
        <dbReference type="ChEBI" id="CHEBI:58937"/>
    </ligand>
</feature>
<keyword evidence="7 10" id="KW-0784">Thiamine biosynthesis</keyword>
<evidence type="ECO:0000256" key="9">
    <source>
        <dbReference type="ARBA" id="ARBA00023229"/>
    </source>
</evidence>
<dbReference type="EC" id="2.2.1.7" evidence="10"/>
<dbReference type="EMBL" id="CP027231">
    <property type="protein sequence ID" value="AVM53708.1"/>
    <property type="molecule type" value="Genomic_DNA"/>
</dbReference>
<dbReference type="InterPro" id="IPR033248">
    <property type="entry name" value="Transketolase_C"/>
</dbReference>
<feature type="binding site" evidence="10">
    <location>
        <begin position="121"/>
        <end position="123"/>
    </location>
    <ligand>
        <name>thiamine diphosphate</name>
        <dbReference type="ChEBI" id="CHEBI:58937"/>
    </ligand>
</feature>
<gene>
    <name evidence="10 12" type="primary">dxs</name>
    <name evidence="12" type="ORF">C4H11_13020</name>
</gene>
<dbReference type="PROSITE" id="PS00802">
    <property type="entry name" value="TRANSKETOLASE_2"/>
    <property type="match status" value="1"/>
</dbReference>
<evidence type="ECO:0000256" key="7">
    <source>
        <dbReference type="ARBA" id="ARBA00022977"/>
    </source>
</evidence>
<accession>A0ABM6T9Y9</accession>
<dbReference type="Pfam" id="PF13292">
    <property type="entry name" value="DXP_synthase_N"/>
    <property type="match status" value="1"/>
</dbReference>
<dbReference type="HAMAP" id="MF_00315">
    <property type="entry name" value="DXP_synth"/>
    <property type="match status" value="1"/>
</dbReference>
<sequence>MEKEQTTYNLLNAIDSPEDLRRLSVNQLPEVCNELRQDIIKEVSCNPGHFAASLGTVELTVALHYVYNTPYDRIVWDVGHQAYGHKILTGRRDVFSTNRKFKGIRPFPSPEESEYDTFTCGHASNSISAALGMAVAAEKKGEKDRHVVAVIGDGSMSGGLAFEGLNNVSATPNNLLIILNDNDMAIDHSVGGMKQYLFNLTTSNRYNQLRFKTSRLLFKMGILNDERRKALIRFANSLKSMAAQQQNIFEGMNIRYFGPVNGHDVKNIARILRDIRRMKGPKILHLHTVKGKGFEPAEKNPGIWHAPGKFDPQTGKRITTDNANLPPRFQDVFGETLVELAGQNPKIVGVTPAMPTGCSMNKLMEAMPHRAFDVGIAEGHAATFSGGMAKEGLQPFCNIYSSFMQRAYDNVIHDIALPRLPVVLCLDRAGLVGEDGPTHHGVFDLAYFRPIPNLTISSPMDEHELRRLMYTAQLPDKGPFVIRYPRGRGVLPHWRCPLEEIPVGKGRKLKEGKELAVISLGPIGNVAARAIGRAERETDLSIAHYDLRFLKPIDEDLLHEAGSKFRRIITVEDGIRTGGMGSAVLEFMADHGYTPQVERIGVPDTFIEHGTVQELYHLCKMDEEDIYKELIKR</sequence>
<dbReference type="Proteomes" id="UP000238304">
    <property type="component" value="Chromosome"/>
</dbReference>
<comment type="catalytic activity">
    <reaction evidence="10">
        <text>D-glyceraldehyde 3-phosphate + pyruvate + H(+) = 1-deoxy-D-xylulose 5-phosphate + CO2</text>
        <dbReference type="Rhea" id="RHEA:12605"/>
        <dbReference type="ChEBI" id="CHEBI:15361"/>
        <dbReference type="ChEBI" id="CHEBI:15378"/>
        <dbReference type="ChEBI" id="CHEBI:16526"/>
        <dbReference type="ChEBI" id="CHEBI:57792"/>
        <dbReference type="ChEBI" id="CHEBI:59776"/>
        <dbReference type="EC" id="2.2.1.7"/>
    </reaction>
</comment>
<keyword evidence="8 10" id="KW-0786">Thiamine pyrophosphate</keyword>
<evidence type="ECO:0000256" key="5">
    <source>
        <dbReference type="ARBA" id="ARBA00022723"/>
    </source>
</evidence>